<evidence type="ECO:0000313" key="4">
    <source>
        <dbReference type="Proteomes" id="UP000180098"/>
    </source>
</evidence>
<dbReference type="Proteomes" id="UP000180098">
    <property type="component" value="Unassembled WGS sequence"/>
</dbReference>
<dbReference type="AlphaFoldDB" id="A0A1S2LEQ5"/>
<dbReference type="InterPro" id="IPR036779">
    <property type="entry name" value="LysM_dom_sf"/>
</dbReference>
<comment type="caution">
    <text evidence="3">The sequence shown here is derived from an EMBL/GenBank/DDBJ whole genome shotgun (WGS) entry which is preliminary data.</text>
</comment>
<keyword evidence="4" id="KW-1185">Reference proteome</keyword>
<dbReference type="SUPFAM" id="SSF54106">
    <property type="entry name" value="LysM domain"/>
    <property type="match status" value="1"/>
</dbReference>
<feature type="transmembrane region" description="Helical" evidence="1">
    <location>
        <begin position="12"/>
        <end position="29"/>
    </location>
</feature>
<proteinExistence type="predicted"/>
<dbReference type="OrthoDB" id="2679564at2"/>
<dbReference type="EMBL" id="MLQQ01000042">
    <property type="protein sequence ID" value="OIJ09995.1"/>
    <property type="molecule type" value="Genomic_DNA"/>
</dbReference>
<keyword evidence="1" id="KW-0812">Transmembrane</keyword>
<keyword evidence="1" id="KW-1133">Transmembrane helix</keyword>
<dbReference type="Gene3D" id="3.10.350.10">
    <property type="entry name" value="LysM domain"/>
    <property type="match status" value="1"/>
</dbReference>
<sequence length="111" mass="12675">MFKSFNHSLQDISFIILSFIFIFLMFMSVNDSTKESYELLIEIEVKEGDTLWSIASNYADGLSTQAYLSLVKSHNGLDHDIIYPGQKLLVPQHATEKVDINESNYLLSSKH</sequence>
<keyword evidence="1" id="KW-0472">Membrane</keyword>
<evidence type="ECO:0000256" key="1">
    <source>
        <dbReference type="SAM" id="Phobius"/>
    </source>
</evidence>
<evidence type="ECO:0000259" key="2">
    <source>
        <dbReference type="PROSITE" id="PS51782"/>
    </source>
</evidence>
<dbReference type="InterPro" id="IPR018392">
    <property type="entry name" value="LysM"/>
</dbReference>
<accession>A0A1S2LEQ5</accession>
<dbReference type="CDD" id="cd00118">
    <property type="entry name" value="LysM"/>
    <property type="match status" value="1"/>
</dbReference>
<protein>
    <recommendedName>
        <fullName evidence="2">LysM domain-containing protein</fullName>
    </recommendedName>
</protein>
<organism evidence="3 4">
    <name type="scientific">Anaerobacillus arseniciselenatis</name>
    <dbReference type="NCBI Taxonomy" id="85682"/>
    <lineage>
        <taxon>Bacteria</taxon>
        <taxon>Bacillati</taxon>
        <taxon>Bacillota</taxon>
        <taxon>Bacilli</taxon>
        <taxon>Bacillales</taxon>
        <taxon>Bacillaceae</taxon>
        <taxon>Anaerobacillus</taxon>
    </lineage>
</organism>
<reference evidence="3 4" key="1">
    <citation type="submission" date="2016-10" db="EMBL/GenBank/DDBJ databases">
        <title>Draft genome sequences of four alkaliphilic bacteria belonging to the Anaerobacillus genus.</title>
        <authorList>
            <person name="Bassil N.M."/>
            <person name="Lloyd J.R."/>
        </authorList>
    </citation>
    <scope>NUCLEOTIDE SEQUENCE [LARGE SCALE GENOMIC DNA]</scope>
    <source>
        <strain evidence="3 4">DSM 15340</strain>
    </source>
</reference>
<feature type="domain" description="LysM" evidence="2">
    <location>
        <begin position="41"/>
        <end position="90"/>
    </location>
</feature>
<name>A0A1S2LEQ5_9BACI</name>
<dbReference type="RefSeq" id="WP_071314382.1">
    <property type="nucleotide sequence ID" value="NZ_MLQQ01000042.1"/>
</dbReference>
<evidence type="ECO:0000313" key="3">
    <source>
        <dbReference type="EMBL" id="OIJ09995.1"/>
    </source>
</evidence>
<dbReference type="Pfam" id="PF01476">
    <property type="entry name" value="LysM"/>
    <property type="match status" value="1"/>
</dbReference>
<gene>
    <name evidence="3" type="ORF">BKP35_16070</name>
</gene>
<dbReference type="PROSITE" id="PS51782">
    <property type="entry name" value="LYSM"/>
    <property type="match status" value="1"/>
</dbReference>
<dbReference type="SMART" id="SM00257">
    <property type="entry name" value="LysM"/>
    <property type="match status" value="1"/>
</dbReference>